<keyword evidence="2 5" id="KW-0808">Transferase</keyword>
<feature type="transmembrane region" description="Helical" evidence="4">
    <location>
        <begin position="29"/>
        <end position="48"/>
    </location>
</feature>
<evidence type="ECO:0000256" key="3">
    <source>
        <dbReference type="ARBA" id="ARBA00023315"/>
    </source>
</evidence>
<evidence type="ECO:0000256" key="1">
    <source>
        <dbReference type="ARBA" id="ARBA00005420"/>
    </source>
</evidence>
<gene>
    <name evidence="5" type="primary">DGAT2_3</name>
    <name evidence="5" type="ORF">PIB30_023343</name>
</gene>
<keyword evidence="4" id="KW-1133">Transmembrane helix</keyword>
<comment type="caution">
    <text evidence="5">The sequence shown here is derived from an EMBL/GenBank/DDBJ whole genome shotgun (WGS) entry which is preliminary data.</text>
</comment>
<keyword evidence="3 5" id="KW-0012">Acyltransferase</keyword>
<dbReference type="Pfam" id="PF03982">
    <property type="entry name" value="DAGAT"/>
    <property type="match status" value="1"/>
</dbReference>
<evidence type="ECO:0000313" key="6">
    <source>
        <dbReference type="Proteomes" id="UP001341840"/>
    </source>
</evidence>
<keyword evidence="4" id="KW-0472">Membrane</keyword>
<protein>
    <submittedName>
        <fullName evidence="5">Diacylglycerol O-acyltransferase 2</fullName>
        <ecNumber evidence="5">2.3.1.22</ecNumber>
    </submittedName>
</protein>
<dbReference type="InterPro" id="IPR007130">
    <property type="entry name" value="DAGAT"/>
</dbReference>
<evidence type="ECO:0000313" key="5">
    <source>
        <dbReference type="EMBL" id="MED6145236.1"/>
    </source>
</evidence>
<feature type="transmembrane region" description="Helical" evidence="4">
    <location>
        <begin position="54"/>
        <end position="74"/>
    </location>
</feature>
<organism evidence="5 6">
    <name type="scientific">Stylosanthes scabra</name>
    <dbReference type="NCBI Taxonomy" id="79078"/>
    <lineage>
        <taxon>Eukaryota</taxon>
        <taxon>Viridiplantae</taxon>
        <taxon>Streptophyta</taxon>
        <taxon>Embryophyta</taxon>
        <taxon>Tracheophyta</taxon>
        <taxon>Spermatophyta</taxon>
        <taxon>Magnoliopsida</taxon>
        <taxon>eudicotyledons</taxon>
        <taxon>Gunneridae</taxon>
        <taxon>Pentapetalae</taxon>
        <taxon>rosids</taxon>
        <taxon>fabids</taxon>
        <taxon>Fabales</taxon>
        <taxon>Fabaceae</taxon>
        <taxon>Papilionoideae</taxon>
        <taxon>50 kb inversion clade</taxon>
        <taxon>dalbergioids sensu lato</taxon>
        <taxon>Dalbergieae</taxon>
        <taxon>Pterocarpus clade</taxon>
        <taxon>Stylosanthes</taxon>
    </lineage>
</organism>
<dbReference type="Proteomes" id="UP001341840">
    <property type="component" value="Unassembled WGS sequence"/>
</dbReference>
<reference evidence="5 6" key="1">
    <citation type="journal article" date="2023" name="Plants (Basel)">
        <title>Bridging the Gap: Combining Genomics and Transcriptomics Approaches to Understand Stylosanthes scabra, an Orphan Legume from the Brazilian Caatinga.</title>
        <authorList>
            <person name="Ferreira-Neto J.R.C."/>
            <person name="da Silva M.D."/>
            <person name="Binneck E."/>
            <person name="de Melo N.F."/>
            <person name="da Silva R.H."/>
            <person name="de Melo A.L.T.M."/>
            <person name="Pandolfi V."/>
            <person name="Bustamante F.O."/>
            <person name="Brasileiro-Vidal A.C."/>
            <person name="Benko-Iseppon A.M."/>
        </authorList>
    </citation>
    <scope>NUCLEOTIDE SEQUENCE [LARGE SCALE GENOMIC DNA]</scope>
    <source>
        <tissue evidence="5">Leaves</tissue>
    </source>
</reference>
<keyword evidence="6" id="KW-1185">Reference proteome</keyword>
<dbReference type="GO" id="GO:0003846">
    <property type="term" value="F:2-acylglycerol O-acyltransferase activity"/>
    <property type="evidence" value="ECO:0007669"/>
    <property type="project" value="UniProtKB-EC"/>
</dbReference>
<evidence type="ECO:0000256" key="4">
    <source>
        <dbReference type="SAM" id="Phobius"/>
    </source>
</evidence>
<evidence type="ECO:0000256" key="2">
    <source>
        <dbReference type="ARBA" id="ARBA00022679"/>
    </source>
</evidence>
<accession>A0ABU6T939</accession>
<proteinExistence type="inferred from homology"/>
<dbReference type="EC" id="2.3.1.22" evidence="5"/>
<keyword evidence="4" id="KW-0812">Transmembrane</keyword>
<sequence length="122" mass="13711">MAEEKVFRCSEVFAADLTSCNKLKGLKTMVALALWLGPIHVNAAFMLFSSLLFLPLFKALLTFALLFVSVMILIDEKSKFGKKLCRFICKHACSYFPITLHVEDIKAFNPNRAYGLIQTTVS</sequence>
<comment type="similarity">
    <text evidence="1">Belongs to the diacylglycerol acyltransferase family.</text>
</comment>
<name>A0ABU6T939_9FABA</name>
<dbReference type="EMBL" id="JASCZI010090702">
    <property type="protein sequence ID" value="MED6145236.1"/>
    <property type="molecule type" value="Genomic_DNA"/>
</dbReference>